<organism evidence="1 2">
    <name type="scientific">Pedosphaera parvula (strain Ellin514)</name>
    <dbReference type="NCBI Taxonomy" id="320771"/>
    <lineage>
        <taxon>Bacteria</taxon>
        <taxon>Pseudomonadati</taxon>
        <taxon>Verrucomicrobiota</taxon>
        <taxon>Pedosphaerae</taxon>
        <taxon>Pedosphaerales</taxon>
        <taxon>Pedosphaeraceae</taxon>
        <taxon>Pedosphaera</taxon>
    </lineage>
</organism>
<dbReference type="EMBL" id="ABOX02000008">
    <property type="protein sequence ID" value="EEF61777.1"/>
    <property type="molecule type" value="Genomic_DNA"/>
</dbReference>
<accession>B9XER3</accession>
<sequence length="85" mass="9547">MALKSQTDQWELHSTTLLTTQANSPQLELILLKAWWIPRHGKIPAQIFGSLLIQNQAGTEMKDAYSIALWICLPLCPLMGQDCLV</sequence>
<name>B9XER3_PEDPL</name>
<protein>
    <submittedName>
        <fullName evidence="1">Uncharacterized protein</fullName>
    </submittedName>
</protein>
<comment type="caution">
    <text evidence="1">The sequence shown here is derived from an EMBL/GenBank/DDBJ whole genome shotgun (WGS) entry which is preliminary data.</text>
</comment>
<dbReference type="AlphaFoldDB" id="B9XER3"/>
<keyword evidence="2" id="KW-1185">Reference proteome</keyword>
<evidence type="ECO:0000313" key="2">
    <source>
        <dbReference type="Proteomes" id="UP000003688"/>
    </source>
</evidence>
<dbReference type="Proteomes" id="UP000003688">
    <property type="component" value="Unassembled WGS sequence"/>
</dbReference>
<evidence type="ECO:0000313" key="1">
    <source>
        <dbReference type="EMBL" id="EEF61777.1"/>
    </source>
</evidence>
<proteinExistence type="predicted"/>
<gene>
    <name evidence="1" type="ORF">Cflav_PD4817</name>
</gene>
<reference evidence="1 2" key="1">
    <citation type="journal article" date="2011" name="J. Bacteriol.">
        <title>Genome sequence of 'Pedosphaera parvula' Ellin514, an aerobic Verrucomicrobial isolate from pasture soil.</title>
        <authorList>
            <person name="Kant R."/>
            <person name="van Passel M.W."/>
            <person name="Sangwan P."/>
            <person name="Palva A."/>
            <person name="Lucas S."/>
            <person name="Copeland A."/>
            <person name="Lapidus A."/>
            <person name="Glavina Del Rio T."/>
            <person name="Dalin E."/>
            <person name="Tice H."/>
            <person name="Bruce D."/>
            <person name="Goodwin L."/>
            <person name="Pitluck S."/>
            <person name="Chertkov O."/>
            <person name="Larimer F.W."/>
            <person name="Land M.L."/>
            <person name="Hauser L."/>
            <person name="Brettin T.S."/>
            <person name="Detter J.C."/>
            <person name="Han S."/>
            <person name="de Vos W.M."/>
            <person name="Janssen P.H."/>
            <person name="Smidt H."/>
        </authorList>
    </citation>
    <scope>NUCLEOTIDE SEQUENCE [LARGE SCALE GENOMIC DNA]</scope>
    <source>
        <strain evidence="1 2">Ellin514</strain>
    </source>
</reference>